<feature type="compositionally biased region" description="Low complexity" evidence="1">
    <location>
        <begin position="137"/>
        <end position="162"/>
    </location>
</feature>
<dbReference type="AlphaFoldDB" id="A0A1X2HYJ7"/>
<protein>
    <submittedName>
        <fullName evidence="2">Uncharacterized protein</fullName>
    </submittedName>
</protein>
<feature type="region of interest" description="Disordered" evidence="1">
    <location>
        <begin position="116"/>
        <end position="181"/>
    </location>
</feature>
<proteinExistence type="predicted"/>
<feature type="compositionally biased region" description="Low complexity" evidence="1">
    <location>
        <begin position="116"/>
        <end position="128"/>
    </location>
</feature>
<organism evidence="2 3">
    <name type="scientific">Absidia repens</name>
    <dbReference type="NCBI Taxonomy" id="90262"/>
    <lineage>
        <taxon>Eukaryota</taxon>
        <taxon>Fungi</taxon>
        <taxon>Fungi incertae sedis</taxon>
        <taxon>Mucoromycota</taxon>
        <taxon>Mucoromycotina</taxon>
        <taxon>Mucoromycetes</taxon>
        <taxon>Mucorales</taxon>
        <taxon>Cunninghamellaceae</taxon>
        <taxon>Absidia</taxon>
    </lineage>
</organism>
<evidence type="ECO:0000313" key="2">
    <source>
        <dbReference type="EMBL" id="ORZ05407.1"/>
    </source>
</evidence>
<dbReference type="Proteomes" id="UP000193560">
    <property type="component" value="Unassembled WGS sequence"/>
</dbReference>
<comment type="caution">
    <text evidence="2">The sequence shown here is derived from an EMBL/GenBank/DDBJ whole genome shotgun (WGS) entry which is preliminary data.</text>
</comment>
<accession>A0A1X2HYJ7</accession>
<sequence length="453" mass="49420">MGGKPFPIPCLKYMINSEFCPITCLVHGIHLSHFLLPSGIAPYLHGSEPKLTLPIRIEFITSVSTATKTSDSSFLINTPVPIFDEESSSSTKLPSQPSTTDFDFTLTTTKIMSSLTQSSNPSSISNSNRFMPFATDSPSTHRTSTSSSSSSHSPRKTTSSASYITTKNHPNPSSISKSTNIPTTTLSKISSISSSIASFSTSTESSYTKSENTAIYMTTEYNINSMSISSSSSPLSLLPSSIFAEASSSPSTSINESDQVNKGAISGGIIGGVGLLVLIDHSKIINPLPPPSSSSPSAFKNIIANTDEKWMACTPHYEEDRYGWEASWTPPNIVYNDCHQHQRTAPTSPPHQLWNTAGINHSQNEEQHHHYHYHYDEENGSSPVSPVAFIATQRNSSHRHYYHYDGHPHPLEDPHSTPALYHYSQKPDDVVVIQSDGLPVSPSSSRPIPYNNR</sequence>
<gene>
    <name evidence="2" type="ORF">BCR42DRAFT_398237</name>
</gene>
<feature type="compositionally biased region" description="Polar residues" evidence="1">
    <location>
        <begin position="163"/>
        <end position="180"/>
    </location>
</feature>
<reference evidence="2 3" key="1">
    <citation type="submission" date="2016-07" db="EMBL/GenBank/DDBJ databases">
        <title>Pervasive Adenine N6-methylation of Active Genes in Fungi.</title>
        <authorList>
            <consortium name="DOE Joint Genome Institute"/>
            <person name="Mondo S.J."/>
            <person name="Dannebaum R.O."/>
            <person name="Kuo R.C."/>
            <person name="Labutti K."/>
            <person name="Haridas S."/>
            <person name="Kuo A."/>
            <person name="Salamov A."/>
            <person name="Ahrendt S.R."/>
            <person name="Lipzen A."/>
            <person name="Sullivan W."/>
            <person name="Andreopoulos W.B."/>
            <person name="Clum A."/>
            <person name="Lindquist E."/>
            <person name="Daum C."/>
            <person name="Ramamoorthy G.K."/>
            <person name="Gryganskyi A."/>
            <person name="Culley D."/>
            <person name="Magnuson J.K."/>
            <person name="James T.Y."/>
            <person name="O'Malley M.A."/>
            <person name="Stajich J.E."/>
            <person name="Spatafora J.W."/>
            <person name="Visel A."/>
            <person name="Grigoriev I.V."/>
        </authorList>
    </citation>
    <scope>NUCLEOTIDE SEQUENCE [LARGE SCALE GENOMIC DNA]</scope>
    <source>
        <strain evidence="2 3">NRRL 1336</strain>
    </source>
</reference>
<keyword evidence="3" id="KW-1185">Reference proteome</keyword>
<evidence type="ECO:0000313" key="3">
    <source>
        <dbReference type="Proteomes" id="UP000193560"/>
    </source>
</evidence>
<name>A0A1X2HYJ7_9FUNG</name>
<evidence type="ECO:0000256" key="1">
    <source>
        <dbReference type="SAM" id="MobiDB-lite"/>
    </source>
</evidence>
<dbReference type="EMBL" id="MCGE01000044">
    <property type="protein sequence ID" value="ORZ05407.1"/>
    <property type="molecule type" value="Genomic_DNA"/>
</dbReference>